<sequence>MKIFNYLFNKYGIPALFIGSTGIGIKTYLSKNGYSFVSSIANIPSDLINTIFQIDNPEIPREKQTYLDALTSSGYTVVSETTKDEVLQNILIQRLFPSRHSQIQYTKNRLFKGSPEITLTRAEYTNKDNKKADYLQKPAKTETDKLKNACIVALKGEEHKDEFSVRHNGQEQTDAFKELSRLREWCTEPKVKHVLGRHKLTLLSTDQNKDDDKWKEVIAGGWFKQENLGRQTFIKEIDNFLGDKKDTGISTTGEVTNEQIEILKKQCKEVLEKNFERKNFYVTKDFIDGMENNNNKQTTVDEFQEAALFCSEPITAKDYVEKAMQGNVDAKLDEKDKQDYCFVEEKPQPSDYSSIKTNDPMAGKTFWCAVRMVYAPKEKPVNSKS</sequence>
<dbReference type="EMBL" id="BIMN01000007">
    <property type="protein sequence ID" value="GCE63994.1"/>
    <property type="molecule type" value="Genomic_DNA"/>
</dbReference>
<evidence type="ECO:0000313" key="1">
    <source>
        <dbReference type="EMBL" id="GCE63994.1"/>
    </source>
</evidence>
<comment type="caution">
    <text evidence="1">The sequence shown here is derived from an EMBL/GenBank/DDBJ whole genome shotgun (WGS) entry which is preliminary data.</text>
</comment>
<dbReference type="AlphaFoldDB" id="A0A478FSE4"/>
<gene>
    <name evidence="1" type="ORF">MHSWG343_10020</name>
</gene>
<dbReference type="Proteomes" id="UP000324831">
    <property type="component" value="Unassembled WGS sequence"/>
</dbReference>
<protein>
    <submittedName>
        <fullName evidence="1">Uncharacterized protein</fullName>
    </submittedName>
</protein>
<evidence type="ECO:0000313" key="2">
    <source>
        <dbReference type="Proteomes" id="UP000324831"/>
    </source>
</evidence>
<organism evidence="1 2">
    <name type="scientific">Candidatus Mycoplasma haematohominis</name>
    <dbReference type="NCBI Taxonomy" id="1494318"/>
    <lineage>
        <taxon>Bacteria</taxon>
        <taxon>Bacillati</taxon>
        <taxon>Mycoplasmatota</taxon>
        <taxon>Mollicutes</taxon>
        <taxon>Mycoplasmataceae</taxon>
        <taxon>Mycoplasma</taxon>
    </lineage>
</organism>
<accession>A0A478FSE4</accession>
<name>A0A478FSE4_9MOLU</name>
<reference evidence="1 2" key="1">
    <citation type="submission" date="2019-01" db="EMBL/GenBank/DDBJ databases">
        <title>Draft genome sequences of Candidatus Mycoplasma haemohominis SWG34-3 identified from a patient with pyrexia, anemia and liver dysfunction.</title>
        <authorList>
            <person name="Sekizuka T."/>
            <person name="Hattori N."/>
            <person name="Katano H."/>
            <person name="Takuma T."/>
            <person name="Ito T."/>
            <person name="Arai N."/>
            <person name="Yanai R."/>
            <person name="Ishii S."/>
            <person name="Miura Y."/>
            <person name="Tokunaga T."/>
            <person name="Watanabe H."/>
            <person name="Nomura N."/>
            <person name="Eguchi J."/>
            <person name="Arai T."/>
            <person name="Hasegawa H."/>
            <person name="Nakamaki T."/>
            <person name="Wakita T."/>
            <person name="Niki Y."/>
            <person name="Kuroda M."/>
        </authorList>
    </citation>
    <scope>NUCLEOTIDE SEQUENCE [LARGE SCALE GENOMIC DNA]</scope>
    <source>
        <strain evidence="1">SWG34-3</strain>
    </source>
</reference>
<proteinExistence type="predicted"/>